<keyword evidence="2" id="KW-0812">Transmembrane</keyword>
<keyword evidence="2" id="KW-1133">Transmembrane helix</keyword>
<evidence type="ECO:0000313" key="4">
    <source>
        <dbReference type="Proteomes" id="UP001059597"/>
    </source>
</evidence>
<geneLocation type="plasmid" evidence="3 4">
    <name>SNP1</name>
</geneLocation>
<evidence type="ECO:0008006" key="5">
    <source>
        <dbReference type="Google" id="ProtNLM"/>
    </source>
</evidence>
<keyword evidence="3" id="KW-0614">Plasmid</keyword>
<evidence type="ECO:0000313" key="3">
    <source>
        <dbReference type="EMBL" id="BDM74484.1"/>
    </source>
</evidence>
<evidence type="ECO:0000256" key="1">
    <source>
        <dbReference type="SAM" id="MobiDB-lite"/>
    </source>
</evidence>
<proteinExistence type="predicted"/>
<dbReference type="EMBL" id="AP026074">
    <property type="protein sequence ID" value="BDM74484.1"/>
    <property type="molecule type" value="Genomic_DNA"/>
</dbReference>
<reference evidence="3" key="1">
    <citation type="submission" date="2022-06" db="EMBL/GenBank/DDBJ databases">
        <title>Complete genome sequence of Streptomyces nigrescens HEK616.</title>
        <authorList>
            <person name="Asamizu S."/>
            <person name="Onaka H."/>
        </authorList>
    </citation>
    <scope>NUCLEOTIDE SEQUENCE</scope>
    <source>
        <strain evidence="3">HEK616</strain>
        <plasmid evidence="3">SNP1</plasmid>
    </source>
</reference>
<accession>A0ABN6R7Y0</accession>
<feature type="transmembrane region" description="Helical" evidence="2">
    <location>
        <begin position="12"/>
        <end position="30"/>
    </location>
</feature>
<gene>
    <name evidence="3" type="ORF">HEK616_79710</name>
</gene>
<feature type="transmembrane region" description="Helical" evidence="2">
    <location>
        <begin position="62"/>
        <end position="83"/>
    </location>
</feature>
<keyword evidence="2" id="KW-0472">Membrane</keyword>
<feature type="transmembrane region" description="Helical" evidence="2">
    <location>
        <begin position="178"/>
        <end position="198"/>
    </location>
</feature>
<protein>
    <recommendedName>
        <fullName evidence="5">Integral membrane protein</fullName>
    </recommendedName>
</protein>
<name>A0ABN6R7Y0_STRNI</name>
<evidence type="ECO:0000256" key="2">
    <source>
        <dbReference type="SAM" id="Phobius"/>
    </source>
</evidence>
<dbReference type="Proteomes" id="UP001059597">
    <property type="component" value="Plasmid SNP1"/>
</dbReference>
<feature type="region of interest" description="Disordered" evidence="1">
    <location>
        <begin position="203"/>
        <end position="236"/>
    </location>
</feature>
<feature type="transmembrane region" description="Helical" evidence="2">
    <location>
        <begin position="36"/>
        <end position="55"/>
    </location>
</feature>
<dbReference type="RefSeq" id="WP_261958010.1">
    <property type="nucleotide sequence ID" value="NZ_AP026074.1"/>
</dbReference>
<keyword evidence="4" id="KW-1185">Reference proteome</keyword>
<organism evidence="3 4">
    <name type="scientific">Streptomyces nigrescens</name>
    <dbReference type="NCBI Taxonomy" id="1920"/>
    <lineage>
        <taxon>Bacteria</taxon>
        <taxon>Bacillati</taxon>
        <taxon>Actinomycetota</taxon>
        <taxon>Actinomycetes</taxon>
        <taxon>Kitasatosporales</taxon>
        <taxon>Streptomycetaceae</taxon>
        <taxon>Streptomyces</taxon>
    </lineage>
</organism>
<sequence length="236" mass="24528">MADPEYPRRPVLTALSVPVAALLLFAGGALGSFSWMLVPSIVLCLVGGIWLLVAVMALSPSVILRAVTMVLMFVPMIGAPLSAMKASQALVLQARGVARPAVITRIAVHHGKTTTYGCTVRYDGSAKAAADAISCGRYDRVGDPVQVVRDPEGLVDPEFDGQVRAGRAAAVLAVASEIALIALSVSAVGVGGVIHIVGRRRKPAGSAMRARSTRVDGPSSSREGKHPYSVVSPPQE</sequence>